<comment type="similarity">
    <text evidence="1">Belongs to the membrane fusion protein (MFP) (TC 8.A.1) family.</text>
</comment>
<dbReference type="GO" id="GO:1990281">
    <property type="term" value="C:efflux pump complex"/>
    <property type="evidence" value="ECO:0007669"/>
    <property type="project" value="TreeGrafter"/>
</dbReference>
<accession>A0A3P3VLY2</accession>
<dbReference type="RefSeq" id="WP_125014080.1">
    <property type="nucleotide sequence ID" value="NZ_QWEZ01000001.1"/>
</dbReference>
<dbReference type="SUPFAM" id="SSF111369">
    <property type="entry name" value="HlyD-like secretion proteins"/>
    <property type="match status" value="1"/>
</dbReference>
<keyword evidence="2" id="KW-0732">Signal</keyword>
<dbReference type="PANTHER" id="PTHR30469:SF11">
    <property type="entry name" value="BLL4320 PROTEIN"/>
    <property type="match status" value="1"/>
</dbReference>
<keyword evidence="4" id="KW-1185">Reference proteome</keyword>
<reference evidence="3 4" key="1">
    <citation type="submission" date="2018-08" db="EMBL/GenBank/DDBJ databases">
        <authorList>
            <person name="Khan S.A."/>
        </authorList>
    </citation>
    <scope>NUCLEOTIDE SEQUENCE [LARGE SCALE GENOMIC DNA]</scope>
    <source>
        <strain evidence="3 4">GTF-13</strain>
    </source>
</reference>
<evidence type="ECO:0000256" key="1">
    <source>
        <dbReference type="ARBA" id="ARBA00009477"/>
    </source>
</evidence>
<dbReference type="Proteomes" id="UP000280792">
    <property type="component" value="Unassembled WGS sequence"/>
</dbReference>
<dbReference type="NCBIfam" id="TIGR01730">
    <property type="entry name" value="RND_mfp"/>
    <property type="match status" value="1"/>
</dbReference>
<reference evidence="3 4" key="2">
    <citation type="submission" date="2018-12" db="EMBL/GenBank/DDBJ databases">
        <title>Simiduia agarivorans gen. nov., sp. nov., a marine, agarolytic bacterium isolated from shallow coastal water from Keelung, Taiwan.</title>
        <authorList>
            <person name="Shieh W.Y."/>
        </authorList>
    </citation>
    <scope>NUCLEOTIDE SEQUENCE [LARGE SCALE GENOMIC DNA]</scope>
    <source>
        <strain evidence="3 4">GTF-13</strain>
    </source>
</reference>
<dbReference type="AlphaFoldDB" id="A0A3P3VLY2"/>
<dbReference type="Gene3D" id="1.10.287.470">
    <property type="entry name" value="Helix hairpin bin"/>
    <property type="match status" value="1"/>
</dbReference>
<dbReference type="PANTHER" id="PTHR30469">
    <property type="entry name" value="MULTIDRUG RESISTANCE PROTEIN MDTA"/>
    <property type="match status" value="1"/>
</dbReference>
<dbReference type="Gene3D" id="2.40.50.100">
    <property type="match status" value="1"/>
</dbReference>
<evidence type="ECO:0000256" key="2">
    <source>
        <dbReference type="SAM" id="SignalP"/>
    </source>
</evidence>
<feature type="signal peptide" evidence="2">
    <location>
        <begin position="1"/>
        <end position="21"/>
    </location>
</feature>
<dbReference type="Gene3D" id="2.40.30.170">
    <property type="match status" value="1"/>
</dbReference>
<sequence>MFPLQAPLSGLMALLLPLLLAGCLDRASEGAAKASEEYSHRAVGETLVELPGYEAQRRFMGSVQVKEQAQLGFELAGKVASLFVDEGDRVAAGDPLAQLDTRLLETDQQRLEAQQQELVAELQLVDSNLSRIRSLSSSGFASQQSLDELESRRQALQAKQSSTRAGLEANRLRREKSLLRAPFDGVVDQRLIAPGEVVGAGTPALSLLLRGGAEVKVGVPVRLLAQLRPRMPVEIAGQTFEASLIARGYNVDPVTRTVQLRLQLPPEAAVVNGELAQLLIDEHVEASGFWVPLTALTDGVRGLWNVFVLQPEADSGLYRLEARDVRILYANQERAFVSGSLADGEQLLSAGLHRLVPGQRVRLTPVTAALEP</sequence>
<organism evidence="3 4">
    <name type="scientific">Aestuariirhabdus litorea</name>
    <dbReference type="NCBI Taxonomy" id="2528527"/>
    <lineage>
        <taxon>Bacteria</taxon>
        <taxon>Pseudomonadati</taxon>
        <taxon>Pseudomonadota</taxon>
        <taxon>Gammaproteobacteria</taxon>
        <taxon>Oceanospirillales</taxon>
        <taxon>Aestuariirhabdaceae</taxon>
        <taxon>Aestuariirhabdus</taxon>
    </lineage>
</organism>
<comment type="caution">
    <text evidence="3">The sequence shown here is derived from an EMBL/GenBank/DDBJ whole genome shotgun (WGS) entry which is preliminary data.</text>
</comment>
<name>A0A3P3VLY2_9GAMM</name>
<feature type="chain" id="PRO_5018119146" evidence="2">
    <location>
        <begin position="22"/>
        <end position="372"/>
    </location>
</feature>
<evidence type="ECO:0000313" key="3">
    <source>
        <dbReference type="EMBL" id="RRJ83781.1"/>
    </source>
</evidence>
<dbReference type="GO" id="GO:0015562">
    <property type="term" value="F:efflux transmembrane transporter activity"/>
    <property type="evidence" value="ECO:0007669"/>
    <property type="project" value="TreeGrafter"/>
</dbReference>
<dbReference type="Gene3D" id="2.40.420.20">
    <property type="match status" value="1"/>
</dbReference>
<dbReference type="EMBL" id="QWEZ01000001">
    <property type="protein sequence ID" value="RRJ83781.1"/>
    <property type="molecule type" value="Genomic_DNA"/>
</dbReference>
<protein>
    <submittedName>
        <fullName evidence="3">Efflux RND transporter periplasmic adaptor subunit</fullName>
    </submittedName>
</protein>
<gene>
    <name evidence="3" type="ORF">D0544_01270</name>
</gene>
<proteinExistence type="inferred from homology"/>
<evidence type="ECO:0000313" key="4">
    <source>
        <dbReference type="Proteomes" id="UP000280792"/>
    </source>
</evidence>
<dbReference type="InterPro" id="IPR006143">
    <property type="entry name" value="RND_pump_MFP"/>
</dbReference>